<dbReference type="EMBL" id="CM029048">
    <property type="protein sequence ID" value="KAG2580019.1"/>
    <property type="molecule type" value="Genomic_DNA"/>
</dbReference>
<accession>A0A8T0R4S2</accession>
<proteinExistence type="predicted"/>
<keyword evidence="2" id="KW-1185">Reference proteome</keyword>
<sequence>MLTHLCKDCSFTRASWDRLISWLHVGSLPPTTVTTTLKGWWKKCRAGFDKHNKSFFDDIIIYFWWNIWKERNRRTFNQVSKSEEEVALLTKEDFQQFSLAFS</sequence>
<name>A0A8T0R4S2_PANVG</name>
<dbReference type="Proteomes" id="UP000823388">
    <property type="component" value="Chromosome 6N"/>
</dbReference>
<evidence type="ECO:0000313" key="2">
    <source>
        <dbReference type="Proteomes" id="UP000823388"/>
    </source>
</evidence>
<reference evidence="1" key="1">
    <citation type="submission" date="2020-05" db="EMBL/GenBank/DDBJ databases">
        <title>WGS assembly of Panicum virgatum.</title>
        <authorList>
            <person name="Lovell J.T."/>
            <person name="Jenkins J."/>
            <person name="Shu S."/>
            <person name="Juenger T.E."/>
            <person name="Schmutz J."/>
        </authorList>
    </citation>
    <scope>NUCLEOTIDE SEQUENCE</scope>
    <source>
        <strain evidence="1">AP13</strain>
    </source>
</reference>
<protein>
    <submittedName>
        <fullName evidence="1">Uncharacterized protein</fullName>
    </submittedName>
</protein>
<dbReference type="AlphaFoldDB" id="A0A8T0R4S2"/>
<gene>
    <name evidence="1" type="ORF">PVAP13_6NG299900</name>
</gene>
<comment type="caution">
    <text evidence="1">The sequence shown here is derived from an EMBL/GenBank/DDBJ whole genome shotgun (WGS) entry which is preliminary data.</text>
</comment>
<organism evidence="1 2">
    <name type="scientific">Panicum virgatum</name>
    <name type="common">Blackwell switchgrass</name>
    <dbReference type="NCBI Taxonomy" id="38727"/>
    <lineage>
        <taxon>Eukaryota</taxon>
        <taxon>Viridiplantae</taxon>
        <taxon>Streptophyta</taxon>
        <taxon>Embryophyta</taxon>
        <taxon>Tracheophyta</taxon>
        <taxon>Spermatophyta</taxon>
        <taxon>Magnoliopsida</taxon>
        <taxon>Liliopsida</taxon>
        <taxon>Poales</taxon>
        <taxon>Poaceae</taxon>
        <taxon>PACMAD clade</taxon>
        <taxon>Panicoideae</taxon>
        <taxon>Panicodae</taxon>
        <taxon>Paniceae</taxon>
        <taxon>Panicinae</taxon>
        <taxon>Panicum</taxon>
        <taxon>Panicum sect. Hiantes</taxon>
    </lineage>
</organism>
<evidence type="ECO:0000313" key="1">
    <source>
        <dbReference type="EMBL" id="KAG2580019.1"/>
    </source>
</evidence>